<keyword evidence="2" id="KW-0812">Transmembrane</keyword>
<evidence type="ECO:0000256" key="2">
    <source>
        <dbReference type="SAM" id="Phobius"/>
    </source>
</evidence>
<dbReference type="PROSITE" id="PS50213">
    <property type="entry name" value="FAS1"/>
    <property type="match status" value="1"/>
</dbReference>
<evidence type="ECO:0000256" key="1">
    <source>
        <dbReference type="ARBA" id="ARBA00007843"/>
    </source>
</evidence>
<dbReference type="PANTHER" id="PTHR37232:SF2">
    <property type="entry name" value="FAS1 DOMAIN-CONTAINING PROTEIN"/>
    <property type="match status" value="1"/>
</dbReference>
<dbReference type="RefSeq" id="XP_014503699.1">
    <property type="nucleotide sequence ID" value="XM_014648213.2"/>
</dbReference>
<proteinExistence type="inferred from homology"/>
<dbReference type="AlphaFoldDB" id="A0A1S3UCK5"/>
<gene>
    <name evidence="5" type="primary">LOC106764016</name>
</gene>
<dbReference type="OrthoDB" id="286301at2759"/>
<reference evidence="5" key="2">
    <citation type="submission" date="2025-08" db="UniProtKB">
        <authorList>
            <consortium name="RefSeq"/>
        </authorList>
    </citation>
    <scope>IDENTIFICATION</scope>
    <source>
        <tissue evidence="5">Leaf</tissue>
    </source>
</reference>
<dbReference type="GeneID" id="106764016"/>
<feature type="transmembrane region" description="Helical" evidence="2">
    <location>
        <begin position="12"/>
        <end position="31"/>
    </location>
</feature>
<dbReference type="Gene3D" id="2.30.180.10">
    <property type="entry name" value="FAS1 domain"/>
    <property type="match status" value="1"/>
</dbReference>
<dbReference type="InterPro" id="IPR036378">
    <property type="entry name" value="FAS1_dom_sf"/>
</dbReference>
<keyword evidence="2" id="KW-1133">Transmembrane helix</keyword>
<dbReference type="Gramene" id="Vradi06g04690.1">
    <property type="protein sequence ID" value="Vradi06g04690.1"/>
    <property type="gene ID" value="Vradi06g04690"/>
</dbReference>
<dbReference type="SMR" id="A0A1S3UCK5"/>
<evidence type="ECO:0000313" key="5">
    <source>
        <dbReference type="RefSeq" id="XP_014503699.1"/>
    </source>
</evidence>
<feature type="domain" description="FAS1" evidence="3">
    <location>
        <begin position="48"/>
        <end position="182"/>
    </location>
</feature>
<dbReference type="PANTHER" id="PTHR37232">
    <property type="entry name" value="FASCICLIN DOMAIN PROTEIN"/>
    <property type="match status" value="1"/>
</dbReference>
<dbReference type="SUPFAM" id="SSF82153">
    <property type="entry name" value="FAS1 domain"/>
    <property type="match status" value="1"/>
</dbReference>
<reference evidence="4" key="1">
    <citation type="journal article" date="2014" name="Nat. Commun.">
        <title>Genome sequence of mungbean and insights into evolution within Vigna species.</title>
        <authorList>
            <person name="Kang Y.J."/>
            <person name="Kim S.K."/>
            <person name="Kim M.Y."/>
            <person name="Lestari P."/>
            <person name="Kim K.H."/>
            <person name="Ha B.K."/>
            <person name="Jun T.H."/>
            <person name="Hwang W.J."/>
            <person name="Lee T."/>
            <person name="Lee J."/>
            <person name="Shim S."/>
            <person name="Yoon M.Y."/>
            <person name="Jang Y.E."/>
            <person name="Han K.S."/>
            <person name="Taeprayoon P."/>
            <person name="Yoon N."/>
            <person name="Somta P."/>
            <person name="Tanya P."/>
            <person name="Kim K.S."/>
            <person name="Gwag J.G."/>
            <person name="Moon J.K."/>
            <person name="Lee Y.H."/>
            <person name="Park B.S."/>
            <person name="Bombarely A."/>
            <person name="Doyle J.J."/>
            <person name="Jackson S.A."/>
            <person name="Schafleitner R."/>
            <person name="Srinives P."/>
            <person name="Varshney R.K."/>
            <person name="Lee S.H."/>
        </authorList>
    </citation>
    <scope>NUCLEOTIDE SEQUENCE [LARGE SCALE GENOMIC DNA]</scope>
    <source>
        <strain evidence="4">cv. VC1973A</strain>
    </source>
</reference>
<evidence type="ECO:0000259" key="3">
    <source>
        <dbReference type="PROSITE" id="PS50213"/>
    </source>
</evidence>
<organism evidence="4 5">
    <name type="scientific">Vigna radiata var. radiata</name>
    <name type="common">Mung bean</name>
    <name type="synonym">Phaseolus aureus</name>
    <dbReference type="NCBI Taxonomy" id="3916"/>
    <lineage>
        <taxon>Eukaryota</taxon>
        <taxon>Viridiplantae</taxon>
        <taxon>Streptophyta</taxon>
        <taxon>Embryophyta</taxon>
        <taxon>Tracheophyta</taxon>
        <taxon>Spermatophyta</taxon>
        <taxon>Magnoliopsida</taxon>
        <taxon>eudicotyledons</taxon>
        <taxon>Gunneridae</taxon>
        <taxon>Pentapetalae</taxon>
        <taxon>rosids</taxon>
        <taxon>fabids</taxon>
        <taxon>Fabales</taxon>
        <taxon>Fabaceae</taxon>
        <taxon>Papilionoideae</taxon>
        <taxon>50 kb inversion clade</taxon>
        <taxon>NPAAA clade</taxon>
        <taxon>indigoferoid/millettioid clade</taxon>
        <taxon>Phaseoleae</taxon>
        <taxon>Vigna</taxon>
    </lineage>
</organism>
<dbReference type="Pfam" id="PF02469">
    <property type="entry name" value="Fasciclin"/>
    <property type="match status" value="1"/>
</dbReference>
<protein>
    <submittedName>
        <fullName evidence="5">Uncharacterized protein LOC106764016</fullName>
    </submittedName>
</protein>
<name>A0A1S3UCK5_VIGRR</name>
<dbReference type="KEGG" id="vra:106764016"/>
<sequence>MRRRQALKHSIALVSMLVCVCCFLIVTMIVLKLPDAPTKESAMGFYPITRSRKVSLQDGNLGKFGEMMIDILPQDLVFIVFVPSEEAFKRDLCLLVNDSLKSDRFNDTYAILTRILGFSTVPRALLSSNVKLGELVNYDSLSGFPLYISKDIDEMLVVNRIRSEIVDVRKKEIVVHLMDGIIMDAEFEQSVLSDNDTNED</sequence>
<evidence type="ECO:0000313" key="4">
    <source>
        <dbReference type="Proteomes" id="UP000087766"/>
    </source>
</evidence>
<accession>A0A1S3UCK5</accession>
<dbReference type="InterPro" id="IPR000782">
    <property type="entry name" value="FAS1_domain"/>
</dbReference>
<dbReference type="Proteomes" id="UP000087766">
    <property type="component" value="Chromosome 6"/>
</dbReference>
<comment type="similarity">
    <text evidence="1">Belongs to the fasciclin-like AGP family.</text>
</comment>
<keyword evidence="4" id="KW-1185">Reference proteome</keyword>
<keyword evidence="2" id="KW-0472">Membrane</keyword>